<evidence type="ECO:0000313" key="8">
    <source>
        <dbReference type="EMBL" id="KAG7086563.1"/>
    </source>
</evidence>
<name>A0A9P7RP84_9AGAR</name>
<evidence type="ECO:0000256" key="4">
    <source>
        <dbReference type="PROSITE-ProRule" id="PRU00091"/>
    </source>
</evidence>
<dbReference type="InterPro" id="IPR052727">
    <property type="entry name" value="Rab4/Rab5_effector"/>
</dbReference>
<feature type="domain" description="FYVE-type" evidence="7">
    <location>
        <begin position="370"/>
        <end position="474"/>
    </location>
</feature>
<dbReference type="EMBL" id="CM032190">
    <property type="protein sequence ID" value="KAG7086563.1"/>
    <property type="molecule type" value="Genomic_DNA"/>
</dbReference>
<dbReference type="RefSeq" id="XP_043003034.1">
    <property type="nucleotide sequence ID" value="XM_043159433.1"/>
</dbReference>
<feature type="region of interest" description="Disordered" evidence="6">
    <location>
        <begin position="591"/>
        <end position="615"/>
    </location>
</feature>
<keyword evidence="2 4" id="KW-0863">Zinc-finger</keyword>
<dbReference type="PANTHER" id="PTHR13510">
    <property type="entry name" value="FYVE-FINGER-CONTAINING RAB5 EFFECTOR PROTEIN RABENOSYN-5-RELATED"/>
    <property type="match status" value="1"/>
</dbReference>
<feature type="compositionally biased region" description="Low complexity" evidence="6">
    <location>
        <begin position="596"/>
        <end position="610"/>
    </location>
</feature>
<feature type="compositionally biased region" description="Basic and acidic residues" evidence="6">
    <location>
        <begin position="82"/>
        <end position="97"/>
    </location>
</feature>
<dbReference type="PROSITE" id="PS50178">
    <property type="entry name" value="ZF_FYVE"/>
    <property type="match status" value="1"/>
</dbReference>
<dbReference type="GeneID" id="66071587"/>
<reference evidence="8" key="1">
    <citation type="journal article" date="2021" name="Genome Biol. Evol.">
        <title>The assembled and annotated genome of the fairy-ring fungus Marasmius oreades.</title>
        <authorList>
            <person name="Hiltunen M."/>
            <person name="Ament-Velasquez S.L."/>
            <person name="Johannesson H."/>
        </authorList>
    </citation>
    <scope>NUCLEOTIDE SEQUENCE</scope>
    <source>
        <strain evidence="8">03SP1</strain>
    </source>
</reference>
<evidence type="ECO:0000256" key="1">
    <source>
        <dbReference type="ARBA" id="ARBA00022723"/>
    </source>
</evidence>
<dbReference type="PANTHER" id="PTHR13510:SF44">
    <property type="entry name" value="RABENOSYN-5"/>
    <property type="match status" value="1"/>
</dbReference>
<keyword evidence="1" id="KW-0479">Metal-binding</keyword>
<keyword evidence="5" id="KW-0175">Coiled coil</keyword>
<dbReference type="InterPro" id="IPR021565">
    <property type="entry name" value="Rbsn_Rab-bd"/>
</dbReference>
<feature type="coiled-coil region" evidence="5">
    <location>
        <begin position="647"/>
        <end position="674"/>
    </location>
</feature>
<feature type="region of interest" description="Disordered" evidence="6">
    <location>
        <begin position="1"/>
        <end position="177"/>
    </location>
</feature>
<dbReference type="Proteomes" id="UP001049176">
    <property type="component" value="Chromosome 10"/>
</dbReference>
<dbReference type="GO" id="GO:0008270">
    <property type="term" value="F:zinc ion binding"/>
    <property type="evidence" value="ECO:0007669"/>
    <property type="project" value="UniProtKB-KW"/>
</dbReference>
<dbReference type="InterPro" id="IPR000306">
    <property type="entry name" value="Znf_FYVE"/>
</dbReference>
<evidence type="ECO:0000256" key="2">
    <source>
        <dbReference type="ARBA" id="ARBA00022771"/>
    </source>
</evidence>
<keyword evidence="9" id="KW-1185">Reference proteome</keyword>
<evidence type="ECO:0000313" key="9">
    <source>
        <dbReference type="Proteomes" id="UP001049176"/>
    </source>
</evidence>
<dbReference type="SMART" id="SM00064">
    <property type="entry name" value="FYVE"/>
    <property type="match status" value="1"/>
</dbReference>
<protein>
    <recommendedName>
        <fullName evidence="7">FYVE-type domain-containing protein</fullName>
    </recommendedName>
</protein>
<dbReference type="InterPro" id="IPR013083">
    <property type="entry name" value="Znf_RING/FYVE/PHD"/>
</dbReference>
<dbReference type="InterPro" id="IPR036531">
    <property type="entry name" value="Rbsn_Rab-bd_sf"/>
</dbReference>
<dbReference type="Gene3D" id="3.30.40.10">
    <property type="entry name" value="Zinc/RING finger domain, C3HC4 (zinc finger)"/>
    <property type="match status" value="1"/>
</dbReference>
<comment type="caution">
    <text evidence="8">The sequence shown here is derived from an EMBL/GenBank/DDBJ whole genome shotgun (WGS) entry which is preliminary data.</text>
</comment>
<dbReference type="OrthoDB" id="166134at2759"/>
<organism evidence="8 9">
    <name type="scientific">Marasmius oreades</name>
    <name type="common">fairy-ring Marasmius</name>
    <dbReference type="NCBI Taxonomy" id="181124"/>
    <lineage>
        <taxon>Eukaryota</taxon>
        <taxon>Fungi</taxon>
        <taxon>Dikarya</taxon>
        <taxon>Basidiomycota</taxon>
        <taxon>Agaricomycotina</taxon>
        <taxon>Agaricomycetes</taxon>
        <taxon>Agaricomycetidae</taxon>
        <taxon>Agaricales</taxon>
        <taxon>Marasmiineae</taxon>
        <taxon>Marasmiaceae</taxon>
        <taxon>Marasmius</taxon>
    </lineage>
</organism>
<dbReference type="Gene3D" id="4.10.860.20">
    <property type="entry name" value="Rabenosyn, Rab binding domain"/>
    <property type="match status" value="1"/>
</dbReference>
<dbReference type="Pfam" id="PF11464">
    <property type="entry name" value="Rbsn"/>
    <property type="match status" value="1"/>
</dbReference>
<dbReference type="InterPro" id="IPR011011">
    <property type="entry name" value="Znf_FYVE_PHD"/>
</dbReference>
<keyword evidence="3" id="KW-0862">Zinc</keyword>
<gene>
    <name evidence="8" type="ORF">E1B28_002511</name>
</gene>
<dbReference type="SUPFAM" id="SSF140125">
    <property type="entry name" value="Rabenosyn-5 Rab-binding domain-like"/>
    <property type="match status" value="1"/>
</dbReference>
<feature type="region of interest" description="Disordered" evidence="6">
    <location>
        <begin position="216"/>
        <end position="245"/>
    </location>
</feature>
<evidence type="ECO:0000256" key="3">
    <source>
        <dbReference type="ARBA" id="ARBA00022833"/>
    </source>
</evidence>
<evidence type="ECO:0000256" key="6">
    <source>
        <dbReference type="SAM" id="MobiDB-lite"/>
    </source>
</evidence>
<feature type="compositionally biased region" description="Polar residues" evidence="6">
    <location>
        <begin position="23"/>
        <end position="39"/>
    </location>
</feature>
<dbReference type="KEGG" id="more:E1B28_002511"/>
<accession>A0A9P7RP84</accession>
<feature type="compositionally biased region" description="Polar residues" evidence="6">
    <location>
        <begin position="135"/>
        <end position="165"/>
    </location>
</feature>
<dbReference type="SUPFAM" id="SSF57903">
    <property type="entry name" value="FYVE/PHD zinc finger"/>
    <property type="match status" value="1"/>
</dbReference>
<proteinExistence type="predicted"/>
<feature type="compositionally biased region" description="Basic residues" evidence="6">
    <location>
        <begin position="120"/>
        <end position="132"/>
    </location>
</feature>
<sequence length="683" mass="75657">MHEPDSPNNVPYQAYKPKRHSRNVSLTNSRPSSFISEKQQAPVLLVQPSQFSTTPSWAPATMTEPPQSNKDAANGLSVESFSEPKVEPKPLELEAIVHPEPPVASSSTVPPSPSVEGLRTPRKSSTFRRVVPRKNQPQTPTKNSTLPARQNVPASSSPLSRTANATAIDDRPLPQGTTANSEIHELVMPKPIQLAPPPRTSSLVASTLTNGVTSIISSPPITVTSSNVSSQPSSPTRLSPSPSVPVKVKSALKRAPYRPGFQPHGSYRPRTDEFLAMRRVARHGTENDGQKRVERTKLERRLEKLISLHFPEATDAKPVVLERRLSSIFDVSLDDIKSAGGSALWKGVVGGHMKNDLRASEQRITPWQEDSEVNRCPICSSSFHPLSNRKHHCRLCGKIICNLPVKHPIRAAQCSTLFVVDPKTRRIEEVGEGVDYGVRKRASSHEKRKDTREEEEEKFLKGVRICRDCRPILLRQQYIRETVVVPTFVRLYDAFIALEKEIEASLPHFQEMVLSLGQDSSPQTVTKEATATRKRLLDAFAQYDALAKRIRMLPGNDGSIVKQGSSQDRVQMAITTRASIFLQKNMFPLQSLPKRSTSTSNTPGSTSPTPEGANTLPLDIDSQLAHVLQPLLEQEALLETFVEEATAQRKFEDAKSLRANLKEIREEIDRVLKAADTKSSRGK</sequence>
<evidence type="ECO:0000259" key="7">
    <source>
        <dbReference type="PROSITE" id="PS50178"/>
    </source>
</evidence>
<evidence type="ECO:0000256" key="5">
    <source>
        <dbReference type="SAM" id="Coils"/>
    </source>
</evidence>
<dbReference type="AlphaFoldDB" id="A0A9P7RP84"/>
<dbReference type="InterPro" id="IPR017455">
    <property type="entry name" value="Znf_FYVE-rel"/>
</dbReference>
<feature type="compositionally biased region" description="Polar residues" evidence="6">
    <location>
        <begin position="1"/>
        <end position="11"/>
    </location>
</feature>
<dbReference type="Pfam" id="PF01363">
    <property type="entry name" value="FYVE"/>
    <property type="match status" value="1"/>
</dbReference>
<dbReference type="CDD" id="cd15737">
    <property type="entry name" value="FYVE2_Vac1p_like"/>
    <property type="match status" value="1"/>
</dbReference>
<feature type="compositionally biased region" description="Polar residues" evidence="6">
    <location>
        <begin position="47"/>
        <end position="56"/>
    </location>
</feature>